<accession>A0A409WJV6</accession>
<dbReference type="InterPro" id="IPR036187">
    <property type="entry name" value="DNA_mismatch_repair_MutS_sf"/>
</dbReference>
<dbReference type="GO" id="GO:0140664">
    <property type="term" value="F:ATP-dependent DNA damage sensor activity"/>
    <property type="evidence" value="ECO:0007669"/>
    <property type="project" value="InterPro"/>
</dbReference>
<dbReference type="InParanoid" id="A0A409WJV6"/>
<dbReference type="PANTHER" id="PTHR11361:SF21">
    <property type="entry name" value="MUTS PROTEIN HOMOLOG 4"/>
    <property type="match status" value="1"/>
</dbReference>
<feature type="domain" description="DNA mismatch repair protein MutS core" evidence="7">
    <location>
        <begin position="847"/>
        <end position="1090"/>
    </location>
</feature>
<keyword evidence="11" id="KW-1185">Reference proteome</keyword>
<feature type="compositionally biased region" description="Basic and acidic residues" evidence="6">
    <location>
        <begin position="170"/>
        <end position="179"/>
    </location>
</feature>
<comment type="caution">
    <text evidence="10">The sequence shown here is derived from an EMBL/GenBank/DDBJ whole genome shotgun (WGS) entry which is preliminary data.</text>
</comment>
<feature type="region of interest" description="Disordered" evidence="6">
    <location>
        <begin position="165"/>
        <end position="189"/>
    </location>
</feature>
<dbReference type="SMART" id="SM00534">
    <property type="entry name" value="MUTSac"/>
    <property type="match status" value="1"/>
</dbReference>
<dbReference type="Pfam" id="PF08265">
    <property type="entry name" value="YL1_C"/>
    <property type="match status" value="1"/>
</dbReference>
<sequence length="1268" mass="138904">MGDVVENPEMLVTRRSKRSTAGNRMEAALAEMALDDANKDLDDDNDFVNDKGMLDNGRLYSKYLTVQAHNPLDEEDIFGSDFESTDEEAEKQANEAGENEVINEERMVKKAARTRLEKITAAAHAKNKATFNPDIQLTTVSKPKLRVKLKQRVVVGAAIDAESGDVVAQSRKDDADGNKRTSQRKHTIQNTSATVTRLKQVQAKRAAQPKKAKVEYKTYTQGELIALALDTEEGNIVDHRDYLKNEAEKRKRARVVRTAVEGPLLRWISRKEEVKVEIPPPPVPIPAPPISAPAFTTHVFAPAAPTPAPAPGASTATPAQVASTTASAPGMVYAPSSTIYRSVYGPPGNLFTPTTYSYTAGMTVVSTNASTPQIQINSTPSTYSQTTTTTFSHYQPVPDPAVSAFPTWPPPTTAQPSPLSIVAPPTSTTAKPDTQPPLQALPTPNPVVEPVQPPPISNAEPPLLPPPPPPEPEYRLETVTKNYVVHELAQQKGTPKPTWAQSMQAMFGDHVKWDQLKVFVGKGRPLSRPRQLCPITGRQAHYLDPRSGVPYADAYSYKVLTGLLNHEFVWDTELACYLNRESPSSGDAGEGDQAVVAEGGDGMEVDETNLYMSSRLTSSPRTGKSHSHSAADQSRPWTGQSRPTTARPQTSASVRHDGSYVVAVLEGRGVSREVGIAALDKDTGKVMLVQIADCQTYVKSLHQMHVHNPCLVLIPDTFLSAADAALAPSGKRSASTSLLVEYIREEFPGIQIESVGRRYWNDAGGLEFVLQLCVEDDERAGTVLAVSNKYYALSAACALFKYAEGRLNTRFAAASLRIKYVPVEGTMMIDPDTARNLELVGNMTHKKSSHSLFGVLNYTYTPMASRLLRVNILSPITVQSSIDARLDVVDELINAEDRFSYTRDALKTLNKMDFDKLIVALASSEVRASTNAKPASQRISQILNLRNVVKNIPLLRKALEGCYSQLLRIVCDMLSDERIDKIDKLISLHLNEEGAPLKGGLAALNARKKMNSRMKDALDEALMLSDKIIQDLMAEIVADVGALYKASEAVALVDMLWSFAHASIMRNYVRPEFTGTLAIKSGRHPILETLQSAGTLVPNDVYCDNSSSFQIIQGPNMSGKSTYLRQVGMLTVMALCGCFVPAEYASFRIHDFLLSRLSNEDDLEKNLSTFASEMASSAMILGIELARLADLPSDVLAESKRVAEKLAALQTRNEESSESHKITIRRKALLRLRTQLTQAYEYSALPDQELLDYIGRFQADIAKAFLQS</sequence>
<evidence type="ECO:0000256" key="5">
    <source>
        <dbReference type="ARBA" id="ARBA00023254"/>
    </source>
</evidence>
<dbReference type="InterPro" id="IPR036678">
    <property type="entry name" value="MutS_con_dom_sf"/>
</dbReference>
<comment type="similarity">
    <text evidence="1">Belongs to the DNA mismatch repair MutS family.</text>
</comment>
<dbReference type="InterPro" id="IPR007696">
    <property type="entry name" value="DNA_mismatch_repair_MutS_core"/>
</dbReference>
<dbReference type="OrthoDB" id="276261at2759"/>
<feature type="domain" description="Vps72/YL1 C-terminal" evidence="9">
    <location>
        <begin position="531"/>
        <end position="560"/>
    </location>
</feature>
<evidence type="ECO:0000256" key="2">
    <source>
        <dbReference type="ARBA" id="ARBA00022741"/>
    </source>
</evidence>
<dbReference type="InterPro" id="IPR046757">
    <property type="entry name" value="YL1_N"/>
</dbReference>
<evidence type="ECO:0000256" key="3">
    <source>
        <dbReference type="ARBA" id="ARBA00022840"/>
    </source>
</evidence>
<keyword evidence="5" id="KW-0469">Meiosis</keyword>
<dbReference type="AlphaFoldDB" id="A0A409WJV6"/>
<evidence type="ECO:0000259" key="9">
    <source>
        <dbReference type="SMART" id="SM00993"/>
    </source>
</evidence>
<dbReference type="PANTHER" id="PTHR11361">
    <property type="entry name" value="DNA MISMATCH REPAIR PROTEIN MUTS FAMILY MEMBER"/>
    <property type="match status" value="1"/>
</dbReference>
<dbReference type="InterPro" id="IPR000432">
    <property type="entry name" value="DNA_mismatch_repair_MutS_C"/>
</dbReference>
<dbReference type="SMART" id="SM00993">
    <property type="entry name" value="YL1_C"/>
    <property type="match status" value="1"/>
</dbReference>
<evidence type="ECO:0008006" key="12">
    <source>
        <dbReference type="Google" id="ProtNLM"/>
    </source>
</evidence>
<dbReference type="Pfam" id="PF05192">
    <property type="entry name" value="MutS_III"/>
    <property type="match status" value="1"/>
</dbReference>
<dbReference type="InterPro" id="IPR045076">
    <property type="entry name" value="MutS"/>
</dbReference>
<evidence type="ECO:0000259" key="7">
    <source>
        <dbReference type="SMART" id="SM00533"/>
    </source>
</evidence>
<keyword evidence="4" id="KW-0238">DNA-binding</keyword>
<dbReference type="GO" id="GO:0030983">
    <property type="term" value="F:mismatched DNA binding"/>
    <property type="evidence" value="ECO:0007669"/>
    <property type="project" value="InterPro"/>
</dbReference>
<organism evidence="10 11">
    <name type="scientific">Psilocybe cyanescens</name>
    <dbReference type="NCBI Taxonomy" id="93625"/>
    <lineage>
        <taxon>Eukaryota</taxon>
        <taxon>Fungi</taxon>
        <taxon>Dikarya</taxon>
        <taxon>Basidiomycota</taxon>
        <taxon>Agaricomycotina</taxon>
        <taxon>Agaricomycetes</taxon>
        <taxon>Agaricomycetidae</taxon>
        <taxon>Agaricales</taxon>
        <taxon>Agaricineae</taxon>
        <taxon>Strophariaceae</taxon>
        <taxon>Psilocybe</taxon>
    </lineage>
</organism>
<dbReference type="InterPro" id="IPR013272">
    <property type="entry name" value="Vps72/YL1_C"/>
</dbReference>
<evidence type="ECO:0000313" key="11">
    <source>
        <dbReference type="Proteomes" id="UP000283269"/>
    </source>
</evidence>
<gene>
    <name evidence="10" type="ORF">CVT25_010677</name>
</gene>
<evidence type="ECO:0000256" key="6">
    <source>
        <dbReference type="SAM" id="MobiDB-lite"/>
    </source>
</evidence>
<dbReference type="STRING" id="93625.A0A409WJV6"/>
<dbReference type="Pfam" id="PF05764">
    <property type="entry name" value="YL1"/>
    <property type="match status" value="1"/>
</dbReference>
<feature type="region of interest" description="Disordered" evidence="6">
    <location>
        <begin position="582"/>
        <end position="602"/>
    </location>
</feature>
<dbReference type="SUPFAM" id="SSF53150">
    <property type="entry name" value="DNA repair protein MutS, domain II"/>
    <property type="match status" value="1"/>
</dbReference>
<name>A0A409WJV6_PSICY</name>
<dbReference type="SUPFAM" id="SSF52540">
    <property type="entry name" value="P-loop containing nucleoside triphosphate hydrolases"/>
    <property type="match status" value="1"/>
</dbReference>
<keyword evidence="2" id="KW-0547">Nucleotide-binding</keyword>
<feature type="region of interest" description="Disordered" evidence="6">
    <location>
        <begin position="403"/>
        <end position="468"/>
    </location>
</feature>
<reference evidence="10 11" key="1">
    <citation type="journal article" date="2018" name="Evol. Lett.">
        <title>Horizontal gene cluster transfer increased hallucinogenic mushroom diversity.</title>
        <authorList>
            <person name="Reynolds H.T."/>
            <person name="Vijayakumar V."/>
            <person name="Gluck-Thaler E."/>
            <person name="Korotkin H.B."/>
            <person name="Matheny P.B."/>
            <person name="Slot J.C."/>
        </authorList>
    </citation>
    <scope>NUCLEOTIDE SEQUENCE [LARGE SCALE GENOMIC DNA]</scope>
    <source>
        <strain evidence="10 11">2631</strain>
    </source>
</reference>
<feature type="region of interest" description="Disordered" evidence="6">
    <location>
        <begin position="615"/>
        <end position="654"/>
    </location>
</feature>
<keyword evidence="3" id="KW-0067">ATP-binding</keyword>
<dbReference type="Gene3D" id="3.40.50.300">
    <property type="entry name" value="P-loop containing nucleotide triphosphate hydrolases"/>
    <property type="match status" value="1"/>
</dbReference>
<dbReference type="SUPFAM" id="SSF48334">
    <property type="entry name" value="DNA repair protein MutS, domain III"/>
    <property type="match status" value="1"/>
</dbReference>
<feature type="region of interest" description="Disordered" evidence="6">
    <location>
        <begin position="1"/>
        <end position="22"/>
    </location>
</feature>
<dbReference type="InterPro" id="IPR027417">
    <property type="entry name" value="P-loop_NTPase"/>
</dbReference>
<dbReference type="Gene3D" id="1.10.1420.10">
    <property type="match status" value="1"/>
</dbReference>
<evidence type="ECO:0000256" key="4">
    <source>
        <dbReference type="ARBA" id="ARBA00023125"/>
    </source>
</evidence>
<feature type="domain" description="DNA mismatch repair proteins mutS family" evidence="8">
    <location>
        <begin position="1107"/>
        <end position="1244"/>
    </location>
</feature>
<dbReference type="Proteomes" id="UP000283269">
    <property type="component" value="Unassembled WGS sequence"/>
</dbReference>
<dbReference type="GO" id="GO:0005524">
    <property type="term" value="F:ATP binding"/>
    <property type="evidence" value="ECO:0007669"/>
    <property type="project" value="UniProtKB-KW"/>
</dbReference>
<dbReference type="SMART" id="SM00533">
    <property type="entry name" value="MUTSd"/>
    <property type="match status" value="1"/>
</dbReference>
<dbReference type="GO" id="GO:0006298">
    <property type="term" value="P:mismatch repair"/>
    <property type="evidence" value="ECO:0007669"/>
    <property type="project" value="InterPro"/>
</dbReference>
<evidence type="ECO:0000313" key="10">
    <source>
        <dbReference type="EMBL" id="PPQ78808.1"/>
    </source>
</evidence>
<dbReference type="EMBL" id="NHYD01003406">
    <property type="protein sequence ID" value="PPQ78808.1"/>
    <property type="molecule type" value="Genomic_DNA"/>
</dbReference>
<protein>
    <recommendedName>
        <fullName evidence="12">DNA mismatch repair proteins mutS family domain-containing protein</fullName>
    </recommendedName>
</protein>
<feature type="compositionally biased region" description="Pro residues" evidence="6">
    <location>
        <begin position="443"/>
        <end position="468"/>
    </location>
</feature>
<dbReference type="GO" id="GO:0005634">
    <property type="term" value="C:nucleus"/>
    <property type="evidence" value="ECO:0007669"/>
    <property type="project" value="TreeGrafter"/>
</dbReference>
<proteinExistence type="inferred from homology"/>
<evidence type="ECO:0000256" key="1">
    <source>
        <dbReference type="ARBA" id="ARBA00006271"/>
    </source>
</evidence>
<evidence type="ECO:0000259" key="8">
    <source>
        <dbReference type="SMART" id="SM00534"/>
    </source>
</evidence>
<dbReference type="GO" id="GO:0007131">
    <property type="term" value="P:reciprocal meiotic recombination"/>
    <property type="evidence" value="ECO:0007669"/>
    <property type="project" value="TreeGrafter"/>
</dbReference>
<dbReference type="Gene3D" id="3.30.420.110">
    <property type="entry name" value="MutS, connector domain"/>
    <property type="match status" value="1"/>
</dbReference>
<feature type="compositionally biased region" description="Polar residues" evidence="6">
    <location>
        <begin position="615"/>
        <end position="653"/>
    </location>
</feature>
<dbReference type="Pfam" id="PF00488">
    <property type="entry name" value="MutS_V"/>
    <property type="match status" value="1"/>
</dbReference>